<dbReference type="RefSeq" id="WP_087256731.1">
    <property type="nucleotide sequence ID" value="NZ_CAJKXS010000068.1"/>
</dbReference>
<keyword evidence="7 14" id="KW-0812">Transmembrane</keyword>
<dbReference type="Gene3D" id="1.10.287.130">
    <property type="match status" value="1"/>
</dbReference>
<dbReference type="InterPro" id="IPR005467">
    <property type="entry name" value="His_kinase_dom"/>
</dbReference>
<dbReference type="InterPro" id="IPR003661">
    <property type="entry name" value="HisK_dim/P_dom"/>
</dbReference>
<dbReference type="SUPFAM" id="SSF55874">
    <property type="entry name" value="ATPase domain of HSP90 chaperone/DNA topoisomerase II/histidine kinase"/>
    <property type="match status" value="1"/>
</dbReference>
<protein>
    <recommendedName>
        <fullName evidence="3">histidine kinase</fullName>
        <ecNumber evidence="3">2.7.13.3</ecNumber>
    </recommendedName>
</protein>
<dbReference type="Proteomes" id="UP000196258">
    <property type="component" value="Unassembled WGS sequence"/>
</dbReference>
<keyword evidence="4" id="KW-1003">Cell membrane</keyword>
<keyword evidence="6" id="KW-0808">Transferase</keyword>
<keyword evidence="13 14" id="KW-0472">Membrane</keyword>
<dbReference type="InterPro" id="IPR050398">
    <property type="entry name" value="HssS/ArlS-like"/>
</dbReference>
<evidence type="ECO:0000256" key="9">
    <source>
        <dbReference type="ARBA" id="ARBA00022777"/>
    </source>
</evidence>
<keyword evidence="12" id="KW-0902">Two-component regulatory system</keyword>
<evidence type="ECO:0000256" key="7">
    <source>
        <dbReference type="ARBA" id="ARBA00022692"/>
    </source>
</evidence>
<feature type="domain" description="Histidine kinase" evidence="15">
    <location>
        <begin position="488"/>
        <end position="700"/>
    </location>
</feature>
<dbReference type="PROSITE" id="PS50109">
    <property type="entry name" value="HIS_KIN"/>
    <property type="match status" value="1"/>
</dbReference>
<evidence type="ECO:0000256" key="3">
    <source>
        <dbReference type="ARBA" id="ARBA00012438"/>
    </source>
</evidence>
<keyword evidence="11 14" id="KW-1133">Transmembrane helix</keyword>
<dbReference type="Pfam" id="PF02518">
    <property type="entry name" value="HATPase_c"/>
    <property type="match status" value="1"/>
</dbReference>
<dbReference type="PANTHER" id="PTHR45528:SF1">
    <property type="entry name" value="SENSOR HISTIDINE KINASE CPXA"/>
    <property type="match status" value="1"/>
</dbReference>
<evidence type="ECO:0000256" key="8">
    <source>
        <dbReference type="ARBA" id="ARBA00022741"/>
    </source>
</evidence>
<feature type="transmembrane region" description="Helical" evidence="14">
    <location>
        <begin position="272"/>
        <end position="291"/>
    </location>
</feature>
<dbReference type="PANTHER" id="PTHR45528">
    <property type="entry name" value="SENSOR HISTIDINE KINASE CPXA"/>
    <property type="match status" value="1"/>
</dbReference>
<accession>A0A1Y4EI47</accession>
<gene>
    <name evidence="16" type="ORF">B5E91_08155</name>
</gene>
<dbReference type="FunFam" id="1.10.287.130:FF:000001">
    <property type="entry name" value="Two-component sensor histidine kinase"/>
    <property type="match status" value="1"/>
</dbReference>
<keyword evidence="9 16" id="KW-0418">Kinase</keyword>
<dbReference type="Gene3D" id="3.30.565.10">
    <property type="entry name" value="Histidine kinase-like ATPase, C-terminal domain"/>
    <property type="match status" value="1"/>
</dbReference>
<keyword evidence="10" id="KW-0067">ATP-binding</keyword>
<dbReference type="SUPFAM" id="SSF47384">
    <property type="entry name" value="Homodimeric domain of signal transducing histidine kinase"/>
    <property type="match status" value="1"/>
</dbReference>
<evidence type="ECO:0000256" key="1">
    <source>
        <dbReference type="ARBA" id="ARBA00000085"/>
    </source>
</evidence>
<sequence length="700" mass="80730">MNKTKRIFGVIFVAFLLVLSTTVISLFDNVKNNITFKDNWDVAEFFNEEFQYFTLAIIKEVDPNYEILSYKQELPEEIKQEINKRVSDLISDMKYNFQNDAYFVYSIKNSETNISVTNNTDKISDNDDKSKYNFYGKMTCDANGNWQMEGDINNETFAHSKTLASLLYYSDLIETYDQTIIDINGYQIPVDNLEINRPTNLEITYIIPEKVEGYGYISSYINSWEIYNGFSAIALITCTILLAIFIFCYPIRIVSEVNPFKTIKKWKAEFNGVWLFFGIVLLVSGCMVLMGNTINGSLISFINKFDFINGLFVAVILNYLMLFFTLLIIAIALFIIKYIFVCGFWRYLKEDTLVGTCLRYLKSKLDLISEIDLSSPINKTIMKYVLLNSLAIMVMLVFWNIGIILVVIYTFVVFFWLKDKILKIQNDYNQLLDATHQLGQDNFQVDIDSDLGIFNSLKDEFNNIKVGFKKAVEEETKSQNMKNELISNVSHDLKTPLTCIKNYIVLLQDDTLSSNTRQEYINSLNQYVNRLTSLIEDLFEVSKANSGNIKLNLINLNIVALLEQTFTENKEVLESKNLTTIKNYANNEIKLNLDGDKTYRIFENLFTNISKYAMANSRVYLEIKETDDEVIIEFKNISATQMNFSAEEIVERFVRGDKSRHEAGSGLGLAIAKSFTEIQNGKFEIEIDGDLFKVIITFKK</sequence>
<evidence type="ECO:0000256" key="2">
    <source>
        <dbReference type="ARBA" id="ARBA00004651"/>
    </source>
</evidence>
<proteinExistence type="predicted"/>
<dbReference type="EMBL" id="NFLB01000008">
    <property type="protein sequence ID" value="OUQ04971.1"/>
    <property type="molecule type" value="Genomic_DNA"/>
</dbReference>
<dbReference type="CDD" id="cd00082">
    <property type="entry name" value="HisKA"/>
    <property type="match status" value="1"/>
</dbReference>
<dbReference type="GO" id="GO:0005524">
    <property type="term" value="F:ATP binding"/>
    <property type="evidence" value="ECO:0007669"/>
    <property type="project" value="UniProtKB-KW"/>
</dbReference>
<name>A0A1Y4EI47_9FIRM</name>
<evidence type="ECO:0000259" key="15">
    <source>
        <dbReference type="PROSITE" id="PS50109"/>
    </source>
</evidence>
<evidence type="ECO:0000313" key="17">
    <source>
        <dbReference type="Proteomes" id="UP000196258"/>
    </source>
</evidence>
<dbReference type="SMART" id="SM00388">
    <property type="entry name" value="HisKA"/>
    <property type="match status" value="1"/>
</dbReference>
<dbReference type="Pfam" id="PF00512">
    <property type="entry name" value="HisKA"/>
    <property type="match status" value="1"/>
</dbReference>
<reference evidence="17" key="1">
    <citation type="submission" date="2017-04" db="EMBL/GenBank/DDBJ databases">
        <title>Function of individual gut microbiota members based on whole genome sequencing of pure cultures obtained from chicken caecum.</title>
        <authorList>
            <person name="Medvecky M."/>
            <person name="Cejkova D."/>
            <person name="Polansky O."/>
            <person name="Karasova D."/>
            <person name="Kubasova T."/>
            <person name="Cizek A."/>
            <person name="Rychlik I."/>
        </authorList>
    </citation>
    <scope>NUCLEOTIDE SEQUENCE [LARGE SCALE GENOMIC DNA]</scope>
    <source>
        <strain evidence="17">An149</strain>
    </source>
</reference>
<dbReference type="InterPro" id="IPR003594">
    <property type="entry name" value="HATPase_dom"/>
</dbReference>
<comment type="catalytic activity">
    <reaction evidence="1">
        <text>ATP + protein L-histidine = ADP + protein N-phospho-L-histidine.</text>
        <dbReference type="EC" id="2.7.13.3"/>
    </reaction>
</comment>
<organism evidence="16 17">
    <name type="scientific">Thomasclavelia spiroformis</name>
    <dbReference type="NCBI Taxonomy" id="29348"/>
    <lineage>
        <taxon>Bacteria</taxon>
        <taxon>Bacillati</taxon>
        <taxon>Bacillota</taxon>
        <taxon>Erysipelotrichia</taxon>
        <taxon>Erysipelotrichales</taxon>
        <taxon>Coprobacillaceae</taxon>
        <taxon>Thomasclavelia</taxon>
    </lineage>
</organism>
<dbReference type="AlphaFoldDB" id="A0A1Y4EI47"/>
<comment type="caution">
    <text evidence="16">The sequence shown here is derived from an EMBL/GenBank/DDBJ whole genome shotgun (WGS) entry which is preliminary data.</text>
</comment>
<dbReference type="InterPro" id="IPR036890">
    <property type="entry name" value="HATPase_C_sf"/>
</dbReference>
<keyword evidence="5" id="KW-0597">Phosphoprotein</keyword>
<evidence type="ECO:0000313" key="16">
    <source>
        <dbReference type="EMBL" id="OUQ04971.1"/>
    </source>
</evidence>
<evidence type="ECO:0000256" key="13">
    <source>
        <dbReference type="ARBA" id="ARBA00023136"/>
    </source>
</evidence>
<dbReference type="InterPro" id="IPR036097">
    <property type="entry name" value="HisK_dim/P_sf"/>
</dbReference>
<feature type="transmembrane region" description="Helical" evidence="14">
    <location>
        <begin position="311"/>
        <end position="340"/>
    </location>
</feature>
<evidence type="ECO:0000256" key="12">
    <source>
        <dbReference type="ARBA" id="ARBA00023012"/>
    </source>
</evidence>
<dbReference type="GO" id="GO:0005886">
    <property type="term" value="C:plasma membrane"/>
    <property type="evidence" value="ECO:0007669"/>
    <property type="project" value="UniProtKB-SubCell"/>
</dbReference>
<dbReference type="GO" id="GO:0000155">
    <property type="term" value="F:phosphorelay sensor kinase activity"/>
    <property type="evidence" value="ECO:0007669"/>
    <property type="project" value="InterPro"/>
</dbReference>
<feature type="transmembrane region" description="Helical" evidence="14">
    <location>
        <begin position="226"/>
        <end position="251"/>
    </location>
</feature>
<keyword evidence="8" id="KW-0547">Nucleotide-binding</keyword>
<comment type="subcellular location">
    <subcellularLocation>
        <location evidence="2">Cell membrane</location>
        <topology evidence="2">Multi-pass membrane protein</topology>
    </subcellularLocation>
</comment>
<dbReference type="EC" id="2.7.13.3" evidence="3"/>
<evidence type="ECO:0000256" key="5">
    <source>
        <dbReference type="ARBA" id="ARBA00022553"/>
    </source>
</evidence>
<evidence type="ECO:0000256" key="10">
    <source>
        <dbReference type="ARBA" id="ARBA00022840"/>
    </source>
</evidence>
<evidence type="ECO:0000256" key="14">
    <source>
        <dbReference type="SAM" id="Phobius"/>
    </source>
</evidence>
<feature type="transmembrane region" description="Helical" evidence="14">
    <location>
        <begin position="384"/>
        <end position="417"/>
    </location>
</feature>
<evidence type="ECO:0000256" key="6">
    <source>
        <dbReference type="ARBA" id="ARBA00022679"/>
    </source>
</evidence>
<evidence type="ECO:0000256" key="4">
    <source>
        <dbReference type="ARBA" id="ARBA00022475"/>
    </source>
</evidence>
<evidence type="ECO:0000256" key="11">
    <source>
        <dbReference type="ARBA" id="ARBA00022989"/>
    </source>
</evidence>